<dbReference type="PANTHER" id="PTHR23160:SF3">
    <property type="entry name" value="SYNAPTONEMAL COMPLEX PROTEIN 1-RELATED"/>
    <property type="match status" value="1"/>
</dbReference>
<feature type="region of interest" description="Disordered" evidence="3">
    <location>
        <begin position="714"/>
        <end position="787"/>
    </location>
</feature>
<name>A0A2Z7BKH1_9LAMI</name>
<dbReference type="EMBL" id="KV005002">
    <property type="protein sequence ID" value="KZV35122.1"/>
    <property type="molecule type" value="Genomic_DNA"/>
</dbReference>
<dbReference type="SUPFAM" id="SSF57997">
    <property type="entry name" value="Tropomyosin"/>
    <property type="match status" value="1"/>
</dbReference>
<keyword evidence="5" id="KW-1185">Reference proteome</keyword>
<dbReference type="PANTHER" id="PTHR23160">
    <property type="entry name" value="SYNAPTONEMAL COMPLEX PROTEIN-RELATED"/>
    <property type="match status" value="1"/>
</dbReference>
<keyword evidence="1 2" id="KW-0175">Coiled coil</keyword>
<feature type="coiled-coil region" evidence="2">
    <location>
        <begin position="578"/>
        <end position="616"/>
    </location>
</feature>
<dbReference type="GO" id="GO:0007131">
    <property type="term" value="P:reciprocal meiotic recombination"/>
    <property type="evidence" value="ECO:0007669"/>
    <property type="project" value="TreeGrafter"/>
</dbReference>
<organism evidence="4 5">
    <name type="scientific">Dorcoceras hygrometricum</name>
    <dbReference type="NCBI Taxonomy" id="472368"/>
    <lineage>
        <taxon>Eukaryota</taxon>
        <taxon>Viridiplantae</taxon>
        <taxon>Streptophyta</taxon>
        <taxon>Embryophyta</taxon>
        <taxon>Tracheophyta</taxon>
        <taxon>Spermatophyta</taxon>
        <taxon>Magnoliopsida</taxon>
        <taxon>eudicotyledons</taxon>
        <taxon>Gunneridae</taxon>
        <taxon>Pentapetalae</taxon>
        <taxon>asterids</taxon>
        <taxon>lamiids</taxon>
        <taxon>Lamiales</taxon>
        <taxon>Gesneriaceae</taxon>
        <taxon>Didymocarpoideae</taxon>
        <taxon>Trichosporeae</taxon>
        <taxon>Loxocarpinae</taxon>
        <taxon>Dorcoceras</taxon>
    </lineage>
</organism>
<feature type="compositionally biased region" description="Basic and acidic residues" evidence="3">
    <location>
        <begin position="736"/>
        <end position="752"/>
    </location>
</feature>
<accession>A0A2Z7BKH1</accession>
<sequence>MSRILGLSGLKNLEQFKYQPGSKSGAAKAKTLPIASESVSSGSFSNLKSTAEKLVKEQASAKTDLELANSKLKKLKEQIQILEEKLQTALNENAKLKVKQKEDEKLWKGLDSKFYLTKTTCDQIDETMQKLTKQVQNAEKDKAYFEDKLSETSVALDKLHEQMKSMSLRLDSSEETVKIRGQELMQLGLAKEQMEKSFLDDKNKTTIQLEEKDNKIKQLEEADDCNQQTLKSLTSKLEELQVELRAKEEDLLQLRNSKEILVKDSMDLLSSKNDLANRLEAAIMELKNLEDFVNLLVERITELEHQSLTFSEKVFQLNALYDSCLALAKKERELAAENAQKKIDQILHRSICVTSEKNTLQLVNQELNSKVLELQKDQEFAMVQHAEDCRLAEEKIRKLESEAEILLSKQTEMQAIIAKLEDTVKISLEKSRLSEKELKNLSLKLSEVENDSRNLIEGLKTDILEKQEEIDRSKKIFEENEEKFVSLEKRVNELDIALEEKDQLIMELKTREKQLEDQKEEIKASLADAGNNLEEAKNQYDQLLESKQLELSKHLKEISHRNDQAINDIRRKCEVEKQESLSHEKEKAEKAIKDMEKQLEERVAQCEKESREYVVRVQEEQASVIGRIQQEYSIKEMTLISKHSEELRRFQIQAETELREKTASLRSEHEAQLRALRCEHQDECRRLEEELDILKTKEERQRALLQLQWKVMGDNPQDDQEVNSKKTRKSGSGQRIKHDLDRTKGDNKDLPYQKESQTPVSNLLKRVEKENPGSVLSLPKHSRKVTHHEYEIETSNGRTITKRRKTKSTVMFGDPRKHRNRDTPKAKTPNQATKGTKGGGHQNPSKLVDLFSEGSLNPYADDPYAFD</sequence>
<dbReference type="OrthoDB" id="783434at2759"/>
<reference evidence="4 5" key="1">
    <citation type="journal article" date="2015" name="Proc. Natl. Acad. Sci. U.S.A.">
        <title>The resurrection genome of Boea hygrometrica: A blueprint for survival of dehydration.</title>
        <authorList>
            <person name="Xiao L."/>
            <person name="Yang G."/>
            <person name="Zhang L."/>
            <person name="Yang X."/>
            <person name="Zhao S."/>
            <person name="Ji Z."/>
            <person name="Zhou Q."/>
            <person name="Hu M."/>
            <person name="Wang Y."/>
            <person name="Chen M."/>
            <person name="Xu Y."/>
            <person name="Jin H."/>
            <person name="Xiao X."/>
            <person name="Hu G."/>
            <person name="Bao F."/>
            <person name="Hu Y."/>
            <person name="Wan P."/>
            <person name="Li L."/>
            <person name="Deng X."/>
            <person name="Kuang T."/>
            <person name="Xiang C."/>
            <person name="Zhu J.K."/>
            <person name="Oliver M.J."/>
            <person name="He Y."/>
        </authorList>
    </citation>
    <scope>NUCLEOTIDE SEQUENCE [LARGE SCALE GENOMIC DNA]</scope>
    <source>
        <strain evidence="5">cv. XS01</strain>
    </source>
</reference>
<feature type="region of interest" description="Disordered" evidence="3">
    <location>
        <begin position="800"/>
        <end position="867"/>
    </location>
</feature>
<protein>
    <submittedName>
        <fullName evidence="4">Myosin heavy chain-related protein</fullName>
    </submittedName>
</protein>
<evidence type="ECO:0000256" key="2">
    <source>
        <dbReference type="SAM" id="Coils"/>
    </source>
</evidence>
<evidence type="ECO:0000256" key="1">
    <source>
        <dbReference type="ARBA" id="ARBA00023054"/>
    </source>
</evidence>
<gene>
    <name evidence="4" type="ORF">F511_20215</name>
</gene>
<evidence type="ECO:0000256" key="3">
    <source>
        <dbReference type="SAM" id="MobiDB-lite"/>
    </source>
</evidence>
<dbReference type="AlphaFoldDB" id="A0A2Z7BKH1"/>
<feature type="coiled-coil region" evidence="2">
    <location>
        <begin position="58"/>
        <end position="176"/>
    </location>
</feature>
<proteinExistence type="predicted"/>
<evidence type="ECO:0000313" key="5">
    <source>
        <dbReference type="Proteomes" id="UP000250235"/>
    </source>
</evidence>
<feature type="coiled-coil region" evidence="2">
    <location>
        <begin position="202"/>
        <end position="306"/>
    </location>
</feature>
<feature type="coiled-coil region" evidence="2">
    <location>
        <begin position="357"/>
        <end position="553"/>
    </location>
</feature>
<evidence type="ECO:0000313" key="4">
    <source>
        <dbReference type="EMBL" id="KZV35122.1"/>
    </source>
</evidence>
<dbReference type="Proteomes" id="UP000250235">
    <property type="component" value="Unassembled WGS sequence"/>
</dbReference>